<dbReference type="Gene3D" id="2.130.10.10">
    <property type="entry name" value="YVTN repeat-like/Quinoprotein amine dehydrogenase"/>
    <property type="match status" value="2"/>
</dbReference>
<dbReference type="InterPro" id="IPR036890">
    <property type="entry name" value="HATPase_C_sf"/>
</dbReference>
<dbReference type="InterPro" id="IPR005467">
    <property type="entry name" value="His_kinase_dom"/>
</dbReference>
<dbReference type="PANTHER" id="PTHR43547">
    <property type="entry name" value="TWO-COMPONENT HISTIDINE KINASE"/>
    <property type="match status" value="1"/>
</dbReference>
<gene>
    <name evidence="13" type="ORF">IAB75_07695</name>
</gene>
<feature type="modified residue" description="4-aspartylphosphate" evidence="7">
    <location>
        <position position="1132"/>
    </location>
</feature>
<feature type="domain" description="Histidine kinase" evidence="11">
    <location>
        <begin position="818"/>
        <end position="1037"/>
    </location>
</feature>
<dbReference type="Pfam" id="PF07494">
    <property type="entry name" value="Reg_prop"/>
    <property type="match status" value="3"/>
</dbReference>
<sequence>MAGIISLILCSAGTAFAAGTIQYGNVRFKHLDGSDGLPHNTVYSITQDDYGFMWFATAGGLCRYDGYDVTVFLHKEGDGSSLRHDFVRNLYNDPYRQSIWISTETGVCRYDYGEDIFCSYDIEGNRSDNVRFLVTGKEHGLLAVCSNGIFRYDAGKDVFEPFIRRPGHVFYTAAEDSSSMLWITTNKGLLCYDLLRSAYTDIPDTLSDLGKIWIEADMVCGTDLILCNDNDYYVYNTASDRLTDLSSDLKMRIFRCAQTDSSGNIWIGTEYGIYVYDSSWELLAHYQQSAEDLSGLDDSPVYSIFRDTDGNMWAGTYFGGVNYFVSGSDQFKIWPYGSSRNRLSGKAVRQIENAPDGGLYVATEDGGLNHIDTGGRITRSGKIHGIMGIDAKNVHSLLADEDGSLWIGLFLKGVLHYMPDKGRTADYSVFTDEVSSGFDISRDSEGNIWYAGPSGLFRIDRKKMDRAPERILSQRLLDIAVSDDSTLWVGARKGGIYTVDTRTCRVERLPSFSDDRLHVTDIFRDSRGMMWVATDHDGLYETDRTGKTINFYGKEQIGSGSVKSIIEDRNGNFWAGTGNGLAFISGKDRTCTRYTSSDGLPADQFNYTAACIRPDGELCFGTINGMVSFYPDKVRQERPSFKVTVTGISSGGEYISPDATREPSAGSVPALDGITLTHRQSRSFQIDYSGLNYRYSNDTRYATMLEGVDKDWQDIGNQHQVRLTGLRAGNYVFKVKAGNDGVNWDEANRIEFGIRILPPWYASPAAFLIYAAAVMFILWSVYRWYRMRLRLKMKLEAEHERRLNTEKMNRAKTDFFTYVSHDLKTPLTLILSPLQHILENSELNEEDRNMLSVVYKNADRMNYLVKELLTFSKIEMKQKKILVRKGDIMGFLDETSGIFGMVARERDIDFVVNLERGGEKVWFSPSSLERILFNLLSNAFKYTDAGGCVTLEAHLDSGSGGTTAVISVKDTGRGIPQDSLRKIFDSYYQVERKDHREGFGLGLALTRSLIKMHKGDIKVSSEVGKGTEFTVTLNVSENAFSEEERSSESITSDEIKKYNRRIQDTLELVPDRLHNTGQNGKTDTLLVVEDSEEMNGYIAGIFSKKYRVLRAYNGEEALEILSGNIPDIIISDVMMPKMDGLKMLDRIRNDVSTCHIPVVLLTAKTDETDHTEGYLKGADAYINKPFSARNLELLVNNIIAGRQRNIEHFKKTGEVDVKQITSNPRDEAFMEKLVKLIMDNIREEKFGVTEITAQMNVSRSLLHMKLKALAGCSITQFIRNIKMKEARTCLANGMNVSEAAYAVGMTDPNYFTKCFKAEFNITPTEYLKSIRK</sequence>
<dbReference type="GO" id="GO:0003700">
    <property type="term" value="F:DNA-binding transcription factor activity"/>
    <property type="evidence" value="ECO:0007669"/>
    <property type="project" value="InterPro"/>
</dbReference>
<dbReference type="SMART" id="SM00388">
    <property type="entry name" value="HisKA"/>
    <property type="match status" value="1"/>
</dbReference>
<evidence type="ECO:0000256" key="9">
    <source>
        <dbReference type="SAM" id="SignalP"/>
    </source>
</evidence>
<dbReference type="EC" id="2.7.13.3" evidence="2"/>
<evidence type="ECO:0000259" key="10">
    <source>
        <dbReference type="PROSITE" id="PS01124"/>
    </source>
</evidence>
<accession>A0A940DXK7</accession>
<keyword evidence="8" id="KW-0472">Membrane</keyword>
<dbReference type="InterPro" id="IPR013783">
    <property type="entry name" value="Ig-like_fold"/>
</dbReference>
<dbReference type="CDD" id="cd00082">
    <property type="entry name" value="HisKA"/>
    <property type="match status" value="1"/>
</dbReference>
<dbReference type="SUPFAM" id="SSF101898">
    <property type="entry name" value="NHL repeat"/>
    <property type="match status" value="1"/>
</dbReference>
<dbReference type="Gene3D" id="3.30.565.10">
    <property type="entry name" value="Histidine kinase-like ATPase, C-terminal domain"/>
    <property type="match status" value="1"/>
</dbReference>
<keyword evidence="8" id="KW-0812">Transmembrane</keyword>
<dbReference type="InterPro" id="IPR001789">
    <property type="entry name" value="Sig_transdc_resp-reg_receiver"/>
</dbReference>
<dbReference type="InterPro" id="IPR004358">
    <property type="entry name" value="Sig_transdc_His_kin-like_C"/>
</dbReference>
<keyword evidence="6" id="KW-0804">Transcription</keyword>
<dbReference type="Gene3D" id="1.10.287.130">
    <property type="match status" value="1"/>
</dbReference>
<dbReference type="InterPro" id="IPR003594">
    <property type="entry name" value="HATPase_dom"/>
</dbReference>
<dbReference type="PROSITE" id="PS50109">
    <property type="entry name" value="HIS_KIN"/>
    <property type="match status" value="1"/>
</dbReference>
<dbReference type="InterPro" id="IPR015943">
    <property type="entry name" value="WD40/YVTN_repeat-like_dom_sf"/>
</dbReference>
<evidence type="ECO:0000256" key="8">
    <source>
        <dbReference type="SAM" id="Phobius"/>
    </source>
</evidence>
<protein>
    <recommendedName>
        <fullName evidence="2">histidine kinase</fullName>
        <ecNumber evidence="2">2.7.13.3</ecNumber>
    </recommendedName>
</protein>
<dbReference type="SMART" id="SM00342">
    <property type="entry name" value="HTH_ARAC"/>
    <property type="match status" value="1"/>
</dbReference>
<feature type="domain" description="HTH araC/xylS-type" evidence="10">
    <location>
        <begin position="1231"/>
        <end position="1329"/>
    </location>
</feature>
<dbReference type="Gene3D" id="2.60.40.10">
    <property type="entry name" value="Immunoglobulins"/>
    <property type="match status" value="1"/>
</dbReference>
<keyword evidence="8" id="KW-1133">Transmembrane helix</keyword>
<dbReference type="InterPro" id="IPR003661">
    <property type="entry name" value="HisK_dim/P_dom"/>
</dbReference>
<evidence type="ECO:0000313" key="14">
    <source>
        <dbReference type="Proteomes" id="UP000725002"/>
    </source>
</evidence>
<dbReference type="InterPro" id="IPR011110">
    <property type="entry name" value="Reg_prop"/>
</dbReference>
<dbReference type="SMART" id="SM00387">
    <property type="entry name" value="HATPase_c"/>
    <property type="match status" value="1"/>
</dbReference>
<dbReference type="Pfam" id="PF12833">
    <property type="entry name" value="HTH_18"/>
    <property type="match status" value="1"/>
</dbReference>
<dbReference type="CDD" id="cd00075">
    <property type="entry name" value="HATPase"/>
    <property type="match status" value="1"/>
</dbReference>
<organism evidence="13 14">
    <name type="scientific">Candidatus Cryptobacteroides avicola</name>
    <dbReference type="NCBI Taxonomy" id="2840757"/>
    <lineage>
        <taxon>Bacteria</taxon>
        <taxon>Pseudomonadati</taxon>
        <taxon>Bacteroidota</taxon>
        <taxon>Bacteroidia</taxon>
        <taxon>Bacteroidales</taxon>
        <taxon>Candidatus Cryptobacteroides</taxon>
    </lineage>
</organism>
<evidence type="ECO:0000256" key="2">
    <source>
        <dbReference type="ARBA" id="ARBA00012438"/>
    </source>
</evidence>
<evidence type="ECO:0000256" key="5">
    <source>
        <dbReference type="ARBA" id="ARBA00023125"/>
    </source>
</evidence>
<feature type="domain" description="Response regulatory" evidence="12">
    <location>
        <begin position="1084"/>
        <end position="1199"/>
    </location>
</feature>
<reference evidence="13" key="2">
    <citation type="journal article" date="2021" name="PeerJ">
        <title>Extensive microbial diversity within the chicken gut microbiome revealed by metagenomics and culture.</title>
        <authorList>
            <person name="Gilroy R."/>
            <person name="Ravi A."/>
            <person name="Getino M."/>
            <person name="Pursley I."/>
            <person name="Horton D.L."/>
            <person name="Alikhan N.F."/>
            <person name="Baker D."/>
            <person name="Gharbi K."/>
            <person name="Hall N."/>
            <person name="Watson M."/>
            <person name="Adriaenssens E.M."/>
            <person name="Foster-Nyarko E."/>
            <person name="Jarju S."/>
            <person name="Secka A."/>
            <person name="Antonio M."/>
            <person name="Oren A."/>
            <person name="Chaudhuri R.R."/>
            <person name="La Ragione R."/>
            <person name="Hildebrand F."/>
            <person name="Pallen M.J."/>
        </authorList>
    </citation>
    <scope>NUCLEOTIDE SEQUENCE</scope>
    <source>
        <strain evidence="13">G3-8215</strain>
    </source>
</reference>
<evidence type="ECO:0000259" key="11">
    <source>
        <dbReference type="PROSITE" id="PS50109"/>
    </source>
</evidence>
<dbReference type="PRINTS" id="PR00344">
    <property type="entry name" value="BCTRLSENSOR"/>
</dbReference>
<evidence type="ECO:0000256" key="6">
    <source>
        <dbReference type="ARBA" id="ARBA00023163"/>
    </source>
</evidence>
<dbReference type="PROSITE" id="PS50110">
    <property type="entry name" value="RESPONSE_REGULATORY"/>
    <property type="match status" value="1"/>
</dbReference>
<dbReference type="SMART" id="SM00448">
    <property type="entry name" value="REC"/>
    <property type="match status" value="1"/>
</dbReference>
<dbReference type="InterPro" id="IPR036097">
    <property type="entry name" value="HisK_dim/P_sf"/>
</dbReference>
<dbReference type="EMBL" id="JADILV010000051">
    <property type="protein sequence ID" value="MBO8483978.1"/>
    <property type="molecule type" value="Genomic_DNA"/>
</dbReference>
<evidence type="ECO:0000259" key="12">
    <source>
        <dbReference type="PROSITE" id="PS50110"/>
    </source>
</evidence>
<dbReference type="InterPro" id="IPR018060">
    <property type="entry name" value="HTH_AraC"/>
</dbReference>
<dbReference type="InterPro" id="IPR009057">
    <property type="entry name" value="Homeodomain-like_sf"/>
</dbReference>
<dbReference type="Gene3D" id="3.40.50.2300">
    <property type="match status" value="1"/>
</dbReference>
<keyword evidence="9" id="KW-0732">Signal</keyword>
<dbReference type="InterPro" id="IPR011123">
    <property type="entry name" value="Y_Y_Y"/>
</dbReference>
<dbReference type="Pfam" id="PF02518">
    <property type="entry name" value="HATPase_c"/>
    <property type="match status" value="1"/>
</dbReference>
<feature type="signal peptide" evidence="9">
    <location>
        <begin position="1"/>
        <end position="17"/>
    </location>
</feature>
<dbReference type="Proteomes" id="UP000725002">
    <property type="component" value="Unassembled WGS sequence"/>
</dbReference>
<keyword evidence="3 7" id="KW-0597">Phosphoprotein</keyword>
<dbReference type="InterPro" id="IPR011006">
    <property type="entry name" value="CheY-like_superfamily"/>
</dbReference>
<dbReference type="CDD" id="cd17574">
    <property type="entry name" value="REC_OmpR"/>
    <property type="match status" value="1"/>
</dbReference>
<keyword evidence="5" id="KW-0238">DNA-binding</keyword>
<dbReference type="PROSITE" id="PS00041">
    <property type="entry name" value="HTH_ARAC_FAMILY_1"/>
    <property type="match status" value="1"/>
</dbReference>
<evidence type="ECO:0000313" key="13">
    <source>
        <dbReference type="EMBL" id="MBO8483978.1"/>
    </source>
</evidence>
<dbReference type="Gene3D" id="1.10.10.60">
    <property type="entry name" value="Homeodomain-like"/>
    <property type="match status" value="1"/>
</dbReference>
<proteinExistence type="predicted"/>
<evidence type="ECO:0000256" key="7">
    <source>
        <dbReference type="PROSITE-ProRule" id="PRU00169"/>
    </source>
</evidence>
<evidence type="ECO:0000256" key="1">
    <source>
        <dbReference type="ARBA" id="ARBA00000085"/>
    </source>
</evidence>
<reference evidence="13" key="1">
    <citation type="submission" date="2020-10" db="EMBL/GenBank/DDBJ databases">
        <authorList>
            <person name="Gilroy R."/>
        </authorList>
    </citation>
    <scope>NUCLEOTIDE SEQUENCE</scope>
    <source>
        <strain evidence="13">G3-8215</strain>
    </source>
</reference>
<dbReference type="SUPFAM" id="SSF47384">
    <property type="entry name" value="Homodimeric domain of signal transducing histidine kinase"/>
    <property type="match status" value="1"/>
</dbReference>
<name>A0A940DXK7_9BACT</name>
<evidence type="ECO:0000256" key="3">
    <source>
        <dbReference type="ARBA" id="ARBA00022553"/>
    </source>
</evidence>
<comment type="catalytic activity">
    <reaction evidence="1">
        <text>ATP + protein L-histidine = ADP + protein N-phospho-L-histidine.</text>
        <dbReference type="EC" id="2.7.13.3"/>
    </reaction>
</comment>
<dbReference type="SUPFAM" id="SSF46689">
    <property type="entry name" value="Homeodomain-like"/>
    <property type="match status" value="1"/>
</dbReference>
<dbReference type="GO" id="GO:0043565">
    <property type="term" value="F:sequence-specific DNA binding"/>
    <property type="evidence" value="ECO:0007669"/>
    <property type="project" value="InterPro"/>
</dbReference>
<feature type="transmembrane region" description="Helical" evidence="8">
    <location>
        <begin position="760"/>
        <end position="785"/>
    </location>
</feature>
<dbReference type="SUPFAM" id="SSF63829">
    <property type="entry name" value="Calcium-dependent phosphotriesterase"/>
    <property type="match status" value="2"/>
</dbReference>
<keyword evidence="4" id="KW-0805">Transcription regulation</keyword>
<dbReference type="PROSITE" id="PS01124">
    <property type="entry name" value="HTH_ARAC_FAMILY_2"/>
    <property type="match status" value="1"/>
</dbReference>
<dbReference type="InterPro" id="IPR018062">
    <property type="entry name" value="HTH_AraC-typ_CS"/>
</dbReference>
<dbReference type="PANTHER" id="PTHR43547:SF2">
    <property type="entry name" value="HYBRID SIGNAL TRANSDUCTION HISTIDINE KINASE C"/>
    <property type="match status" value="1"/>
</dbReference>
<dbReference type="SUPFAM" id="SSF55874">
    <property type="entry name" value="ATPase domain of HSP90 chaperone/DNA topoisomerase II/histidine kinase"/>
    <property type="match status" value="1"/>
</dbReference>
<dbReference type="Pfam" id="PF00512">
    <property type="entry name" value="HisKA"/>
    <property type="match status" value="1"/>
</dbReference>
<comment type="caution">
    <text evidence="13">The sequence shown here is derived from an EMBL/GenBank/DDBJ whole genome shotgun (WGS) entry which is preliminary data.</text>
</comment>
<evidence type="ECO:0000256" key="4">
    <source>
        <dbReference type="ARBA" id="ARBA00023015"/>
    </source>
</evidence>
<dbReference type="GO" id="GO:0000155">
    <property type="term" value="F:phosphorelay sensor kinase activity"/>
    <property type="evidence" value="ECO:0007669"/>
    <property type="project" value="InterPro"/>
</dbReference>
<dbReference type="Pfam" id="PF07495">
    <property type="entry name" value="Y_Y_Y"/>
    <property type="match status" value="1"/>
</dbReference>
<dbReference type="SUPFAM" id="SSF52172">
    <property type="entry name" value="CheY-like"/>
    <property type="match status" value="1"/>
</dbReference>
<dbReference type="Pfam" id="PF00072">
    <property type="entry name" value="Response_reg"/>
    <property type="match status" value="1"/>
</dbReference>
<feature type="chain" id="PRO_5037091656" description="histidine kinase" evidence="9">
    <location>
        <begin position="18"/>
        <end position="1332"/>
    </location>
</feature>